<comment type="caution">
    <text evidence="3">The sequence shown here is derived from an EMBL/GenBank/DDBJ whole genome shotgun (WGS) entry which is preliminary data.</text>
</comment>
<evidence type="ECO:0000313" key="4">
    <source>
        <dbReference type="Proteomes" id="UP001629432"/>
    </source>
</evidence>
<dbReference type="Proteomes" id="UP001629432">
    <property type="component" value="Unassembled WGS sequence"/>
</dbReference>
<dbReference type="EMBL" id="JAQQCF010000008">
    <property type="protein sequence ID" value="MFM0637368.1"/>
    <property type="molecule type" value="Genomic_DNA"/>
</dbReference>
<keyword evidence="4" id="KW-1185">Reference proteome</keyword>
<organism evidence="3 4">
    <name type="scientific">Paraburkholderia metrosideri</name>
    <dbReference type="NCBI Taxonomy" id="580937"/>
    <lineage>
        <taxon>Bacteria</taxon>
        <taxon>Pseudomonadati</taxon>
        <taxon>Pseudomonadota</taxon>
        <taxon>Betaproteobacteria</taxon>
        <taxon>Burkholderiales</taxon>
        <taxon>Burkholderiaceae</taxon>
        <taxon>Paraburkholderia</taxon>
    </lineage>
</organism>
<keyword evidence="1" id="KW-0175">Coiled coil</keyword>
<reference evidence="3 4" key="1">
    <citation type="journal article" date="2024" name="Chem. Sci.">
        <title>Discovery of megapolipeptins by genome mining of a Burkholderiales bacteria collection.</title>
        <authorList>
            <person name="Paulo B.S."/>
            <person name="Recchia M.J.J."/>
            <person name="Lee S."/>
            <person name="Fergusson C.H."/>
            <person name="Romanowski S.B."/>
            <person name="Hernandez A."/>
            <person name="Krull N."/>
            <person name="Liu D.Y."/>
            <person name="Cavanagh H."/>
            <person name="Bos A."/>
            <person name="Gray C.A."/>
            <person name="Murphy B.T."/>
            <person name="Linington R.G."/>
            <person name="Eustaquio A.S."/>
        </authorList>
    </citation>
    <scope>NUCLEOTIDE SEQUENCE [LARGE SCALE GENOMIC DNA]</scope>
    <source>
        <strain evidence="3 4">RL17-338-BIC-A</strain>
    </source>
</reference>
<name>A0ABW9DS54_9BURK</name>
<dbReference type="RefSeq" id="WP_408223469.1">
    <property type="nucleotide sequence ID" value="NZ_JAQQCF010000008.1"/>
</dbReference>
<sequence length="208" mass="22057">MSEADDAAVLATLARLRRVREMRSQLARVAAARQQGIAAQSRRALDDAQQRLNQQMALKAAIQQRLVDGAAGHIPAGSARALQEAAADTRTANLQIGTATQSVEQANTTHDGHEAELAQLQRAARRAKAAEDKLEKAGEKAQRTLAARIERAAEEVADSHAIRGFSSAAPFASAADHATAAQAARPVAEEEVPPQSDAPPFPHPNTRC</sequence>
<proteinExistence type="predicted"/>
<evidence type="ECO:0000256" key="2">
    <source>
        <dbReference type="SAM" id="MobiDB-lite"/>
    </source>
</evidence>
<gene>
    <name evidence="3" type="ORF">PQQ63_11760</name>
</gene>
<protein>
    <recommendedName>
        <fullName evidence="5">Mucin</fullName>
    </recommendedName>
</protein>
<evidence type="ECO:0000313" key="3">
    <source>
        <dbReference type="EMBL" id="MFM0637368.1"/>
    </source>
</evidence>
<accession>A0ABW9DS54</accession>
<feature type="coiled-coil region" evidence="1">
    <location>
        <begin position="38"/>
        <end position="65"/>
    </location>
</feature>
<feature type="region of interest" description="Disordered" evidence="2">
    <location>
        <begin position="176"/>
        <end position="208"/>
    </location>
</feature>
<evidence type="ECO:0008006" key="5">
    <source>
        <dbReference type="Google" id="ProtNLM"/>
    </source>
</evidence>
<evidence type="ECO:0000256" key="1">
    <source>
        <dbReference type="SAM" id="Coils"/>
    </source>
</evidence>
<feature type="coiled-coil region" evidence="1">
    <location>
        <begin position="103"/>
        <end position="147"/>
    </location>
</feature>
<feature type="compositionally biased region" description="Pro residues" evidence="2">
    <location>
        <begin position="196"/>
        <end position="208"/>
    </location>
</feature>